<name>A0A4R6TZZ2_9GAMM</name>
<comment type="caution">
    <text evidence="1">The sequence shown here is derived from an EMBL/GenBank/DDBJ whole genome shotgun (WGS) entry which is preliminary data.</text>
</comment>
<dbReference type="Proteomes" id="UP000294575">
    <property type="component" value="Unassembled WGS sequence"/>
</dbReference>
<dbReference type="EMBL" id="SNYK01000007">
    <property type="protein sequence ID" value="TDQ37575.1"/>
    <property type="molecule type" value="Genomic_DNA"/>
</dbReference>
<organism evidence="1 2">
    <name type="scientific">Thiopseudomonas denitrificans</name>
    <dbReference type="NCBI Taxonomy" id="1501432"/>
    <lineage>
        <taxon>Bacteria</taxon>
        <taxon>Pseudomonadati</taxon>
        <taxon>Pseudomonadota</taxon>
        <taxon>Gammaproteobacteria</taxon>
        <taxon>Pseudomonadales</taxon>
        <taxon>Pseudomonadaceae</taxon>
        <taxon>Thiopseudomonas</taxon>
    </lineage>
</organism>
<dbReference type="AlphaFoldDB" id="A0A4R6TZZ2"/>
<gene>
    <name evidence="1" type="ORF">DFQ45_10781</name>
</gene>
<evidence type="ECO:0000313" key="2">
    <source>
        <dbReference type="Proteomes" id="UP000294575"/>
    </source>
</evidence>
<reference evidence="1 2" key="1">
    <citation type="submission" date="2019-03" db="EMBL/GenBank/DDBJ databases">
        <title>Genomic Encyclopedia of Type Strains, Phase IV (KMG-IV): sequencing the most valuable type-strain genomes for metagenomic binning, comparative biology and taxonomic classification.</title>
        <authorList>
            <person name="Goeker M."/>
        </authorList>
    </citation>
    <scope>NUCLEOTIDE SEQUENCE [LARGE SCALE GENOMIC DNA]</scope>
    <source>
        <strain evidence="1 2">DSM 28679</strain>
    </source>
</reference>
<evidence type="ECO:0000313" key="1">
    <source>
        <dbReference type="EMBL" id="TDQ37575.1"/>
    </source>
</evidence>
<keyword evidence="2" id="KW-1185">Reference proteome</keyword>
<proteinExistence type="predicted"/>
<protein>
    <submittedName>
        <fullName evidence="1">Uncharacterized protein</fullName>
    </submittedName>
</protein>
<sequence length="34" mass="4058">MELMIFAYSRHAERNRWRRYAIHQHQPSATSAAA</sequence>
<accession>A0A4R6TZZ2</accession>